<name>A0A6J2TKC5_DROLE</name>
<keyword evidence="1" id="KW-0732">Signal</keyword>
<dbReference type="AlphaFoldDB" id="A0A6J2TKC5"/>
<dbReference type="Proteomes" id="UP000504634">
    <property type="component" value="Unplaced"/>
</dbReference>
<protein>
    <submittedName>
        <fullName evidence="3">Uncharacterized protein LOC115624775</fullName>
    </submittedName>
</protein>
<accession>A0A6J2TKC5</accession>
<evidence type="ECO:0000313" key="3">
    <source>
        <dbReference type="RefSeq" id="XP_030375467.1"/>
    </source>
</evidence>
<keyword evidence="2" id="KW-1185">Reference proteome</keyword>
<gene>
    <name evidence="3" type="primary">LOC115624775</name>
</gene>
<evidence type="ECO:0000313" key="2">
    <source>
        <dbReference type="Proteomes" id="UP000504634"/>
    </source>
</evidence>
<feature type="signal peptide" evidence="1">
    <location>
        <begin position="1"/>
        <end position="26"/>
    </location>
</feature>
<dbReference type="OrthoDB" id="7850741at2759"/>
<feature type="chain" id="PRO_5026921834" evidence="1">
    <location>
        <begin position="27"/>
        <end position="208"/>
    </location>
</feature>
<organism evidence="2 3">
    <name type="scientific">Drosophila lebanonensis</name>
    <name type="common">Fruit fly</name>
    <name type="synonym">Scaptodrosophila lebanonensis</name>
    <dbReference type="NCBI Taxonomy" id="7225"/>
    <lineage>
        <taxon>Eukaryota</taxon>
        <taxon>Metazoa</taxon>
        <taxon>Ecdysozoa</taxon>
        <taxon>Arthropoda</taxon>
        <taxon>Hexapoda</taxon>
        <taxon>Insecta</taxon>
        <taxon>Pterygota</taxon>
        <taxon>Neoptera</taxon>
        <taxon>Endopterygota</taxon>
        <taxon>Diptera</taxon>
        <taxon>Brachycera</taxon>
        <taxon>Muscomorpha</taxon>
        <taxon>Ephydroidea</taxon>
        <taxon>Drosophilidae</taxon>
        <taxon>Scaptodrosophila</taxon>
    </lineage>
</organism>
<sequence>MWCISKLLSSGSILLIFLSLFSPGSSSSRNSRNRLISYAQHNIATISSNAVAQANEIVEHMLEDLRVLNSHNTFVLGYQQRLIEFNAQAKYSNRIGNETDSTLNAFYDIVGVYLNADVPEKPIEVLLIEFCFQRNGLDRWKRTVHMRIGQLLKIIGDKLELFMDTLDSKEVREVIKQRWQSVKARGGQRKLNRLHEFLEWFHGLELEN</sequence>
<reference evidence="3" key="1">
    <citation type="submission" date="2025-08" db="UniProtKB">
        <authorList>
            <consortium name="RefSeq"/>
        </authorList>
    </citation>
    <scope>IDENTIFICATION</scope>
    <source>
        <strain evidence="3">11010-0011.00</strain>
        <tissue evidence="3">Whole body</tissue>
    </source>
</reference>
<dbReference type="RefSeq" id="XP_030375467.1">
    <property type="nucleotide sequence ID" value="XM_030519607.1"/>
</dbReference>
<evidence type="ECO:0000256" key="1">
    <source>
        <dbReference type="SAM" id="SignalP"/>
    </source>
</evidence>
<proteinExistence type="predicted"/>
<dbReference type="GeneID" id="115624775"/>